<evidence type="ECO:0000313" key="2">
    <source>
        <dbReference type="Proteomes" id="UP000026962"/>
    </source>
</evidence>
<proteinExistence type="predicted"/>
<keyword evidence="2" id="KW-1185">Reference proteome</keyword>
<dbReference type="HOGENOM" id="CLU_1985199_0_0_1"/>
<dbReference type="Proteomes" id="UP000026962">
    <property type="component" value="Chromosome 11"/>
</dbReference>
<accession>A0A0E0MEX2</accession>
<sequence length="126" mass="14143">MSMIATPLRRLPRRYAEPGAVGKDPWSPWRPGKPQGTRVSQVVTWRHCWRGTRRIRELTGESAAGAKMPYGHNVTCAHATLLFSTVGLSSAIFSSVSFSSRDLLLHQVPRRLHITDPGRSRPARMR</sequence>
<reference evidence="1" key="2">
    <citation type="submission" date="2018-05" db="EMBL/GenBank/DDBJ databases">
        <title>OpunRS2 (Oryza punctata Reference Sequence Version 2).</title>
        <authorList>
            <person name="Zhang J."/>
            <person name="Kudrna D."/>
            <person name="Lee S."/>
            <person name="Talag J."/>
            <person name="Welchert J."/>
            <person name="Wing R.A."/>
        </authorList>
    </citation>
    <scope>NUCLEOTIDE SEQUENCE [LARGE SCALE GENOMIC DNA]</scope>
</reference>
<dbReference type="EnsemblPlants" id="OPUNC11G09790.1">
    <property type="protein sequence ID" value="OPUNC11G09790.1"/>
    <property type="gene ID" value="OPUNC11G09790"/>
</dbReference>
<dbReference type="Gramene" id="OPUNC11G09790.1">
    <property type="protein sequence ID" value="OPUNC11G09790.1"/>
    <property type="gene ID" value="OPUNC11G09790"/>
</dbReference>
<name>A0A0E0MEX2_ORYPU</name>
<evidence type="ECO:0000313" key="1">
    <source>
        <dbReference type="EnsemblPlants" id="OPUNC11G09790.1"/>
    </source>
</evidence>
<organism evidence="1">
    <name type="scientific">Oryza punctata</name>
    <name type="common">Red rice</name>
    <dbReference type="NCBI Taxonomy" id="4537"/>
    <lineage>
        <taxon>Eukaryota</taxon>
        <taxon>Viridiplantae</taxon>
        <taxon>Streptophyta</taxon>
        <taxon>Embryophyta</taxon>
        <taxon>Tracheophyta</taxon>
        <taxon>Spermatophyta</taxon>
        <taxon>Magnoliopsida</taxon>
        <taxon>Liliopsida</taxon>
        <taxon>Poales</taxon>
        <taxon>Poaceae</taxon>
        <taxon>BOP clade</taxon>
        <taxon>Oryzoideae</taxon>
        <taxon>Oryzeae</taxon>
        <taxon>Oryzinae</taxon>
        <taxon>Oryza</taxon>
    </lineage>
</organism>
<reference evidence="1" key="1">
    <citation type="submission" date="2015-04" db="UniProtKB">
        <authorList>
            <consortium name="EnsemblPlants"/>
        </authorList>
    </citation>
    <scope>IDENTIFICATION</scope>
</reference>
<dbReference type="AlphaFoldDB" id="A0A0E0MEX2"/>
<protein>
    <submittedName>
        <fullName evidence="1">Uncharacterized protein</fullName>
    </submittedName>
</protein>